<gene>
    <name evidence="2" type="ORF">ADL12_36665</name>
</gene>
<feature type="region of interest" description="Disordered" evidence="1">
    <location>
        <begin position="24"/>
        <end position="64"/>
    </location>
</feature>
<protein>
    <submittedName>
        <fullName evidence="2">Uncharacterized protein</fullName>
    </submittedName>
</protein>
<feature type="compositionally biased region" description="Basic and acidic residues" evidence="1">
    <location>
        <begin position="38"/>
        <end position="49"/>
    </location>
</feature>
<comment type="caution">
    <text evidence="2">The sequence shown here is derived from an EMBL/GenBank/DDBJ whole genome shotgun (WGS) entry which is preliminary data.</text>
</comment>
<dbReference type="AlphaFoldDB" id="A0A101JD69"/>
<dbReference type="EMBL" id="LLZG01000375">
    <property type="protein sequence ID" value="KUL24644.1"/>
    <property type="molecule type" value="Genomic_DNA"/>
</dbReference>
<accession>A0A101JD69</accession>
<reference evidence="3" key="1">
    <citation type="submission" date="2015-10" db="EMBL/GenBank/DDBJ databases">
        <authorList>
            <person name="Ju K.-S."/>
            <person name="Doroghazi J.R."/>
            <person name="Metcalf W.W."/>
        </authorList>
    </citation>
    <scope>NUCLEOTIDE SEQUENCE [LARGE SCALE GENOMIC DNA]</scope>
    <source>
        <strain evidence="3">NRRL 3151</strain>
    </source>
</reference>
<organism evidence="2 3">
    <name type="scientific">Streptomyces regalis</name>
    <dbReference type="NCBI Taxonomy" id="68262"/>
    <lineage>
        <taxon>Bacteria</taxon>
        <taxon>Bacillati</taxon>
        <taxon>Actinomycetota</taxon>
        <taxon>Actinomycetes</taxon>
        <taxon>Kitasatosporales</taxon>
        <taxon>Streptomycetaceae</taxon>
        <taxon>Streptomyces</taxon>
    </lineage>
</organism>
<evidence type="ECO:0000256" key="1">
    <source>
        <dbReference type="SAM" id="MobiDB-lite"/>
    </source>
</evidence>
<proteinExistence type="predicted"/>
<evidence type="ECO:0000313" key="3">
    <source>
        <dbReference type="Proteomes" id="UP000053923"/>
    </source>
</evidence>
<dbReference type="Proteomes" id="UP000053923">
    <property type="component" value="Unassembled WGS sequence"/>
</dbReference>
<sequence length="64" mass="6719">MPLLVAYEMTDGRSIAAIGSVASGVLNSGPYQPAPRLRRPDSGDDRRDPGNPVPHANVGVPPVR</sequence>
<evidence type="ECO:0000313" key="2">
    <source>
        <dbReference type="EMBL" id="KUL24644.1"/>
    </source>
</evidence>
<keyword evidence="3" id="KW-1185">Reference proteome</keyword>
<name>A0A101JD69_9ACTN</name>